<protein>
    <recommendedName>
        <fullName evidence="3">Epidermal retinol dehydrogenase 2</fullName>
    </recommendedName>
</protein>
<name>A0AAE9DTH2_CAEBR</name>
<evidence type="ECO:0000313" key="2">
    <source>
        <dbReference type="Proteomes" id="UP000827892"/>
    </source>
</evidence>
<dbReference type="InterPro" id="IPR036291">
    <property type="entry name" value="NAD(P)-bd_dom_sf"/>
</dbReference>
<evidence type="ECO:0000313" key="1">
    <source>
        <dbReference type="EMBL" id="ULU10370.1"/>
    </source>
</evidence>
<dbReference type="Pfam" id="PF00106">
    <property type="entry name" value="adh_short"/>
    <property type="match status" value="1"/>
</dbReference>
<dbReference type="EMBL" id="CP090891">
    <property type="protein sequence ID" value="ULU10370.1"/>
    <property type="molecule type" value="Genomic_DNA"/>
</dbReference>
<dbReference type="PANTHER" id="PTHR24322">
    <property type="entry name" value="PKSB"/>
    <property type="match status" value="1"/>
</dbReference>
<gene>
    <name evidence="1" type="ORF">L3Y34_014574</name>
</gene>
<dbReference type="InterPro" id="IPR002347">
    <property type="entry name" value="SDR_fam"/>
</dbReference>
<dbReference type="PANTHER" id="PTHR24322:SF742">
    <property type="entry name" value="PROTEIN DHS-3"/>
    <property type="match status" value="1"/>
</dbReference>
<proteinExistence type="predicted"/>
<sequence length="118" mass="13118">MEEFLESLFVTLKAILLLIISTIRNLFPTGWLPRKDVRGQTVLVTGAGSGLGRLMSYEFGKLGARLVLWDINEEGNKTTLAELESRGVEVSCDYNVSHLLNIPLKLYKTSIDANDMTS</sequence>
<dbReference type="AlphaFoldDB" id="A0AAE9DTH2"/>
<dbReference type="Gene3D" id="3.40.50.720">
    <property type="entry name" value="NAD(P)-binding Rossmann-like Domain"/>
    <property type="match status" value="1"/>
</dbReference>
<dbReference type="Proteomes" id="UP000827892">
    <property type="component" value="Chromosome I"/>
</dbReference>
<accession>A0AAE9DTH2</accession>
<dbReference type="SUPFAM" id="SSF51735">
    <property type="entry name" value="NAD(P)-binding Rossmann-fold domains"/>
    <property type="match status" value="1"/>
</dbReference>
<reference evidence="1 2" key="1">
    <citation type="submission" date="2022-05" db="EMBL/GenBank/DDBJ databases">
        <title>Chromosome-level reference genomes for two strains of Caenorhabditis briggsae: an improved platform for comparative genomics.</title>
        <authorList>
            <person name="Stevens L."/>
            <person name="Andersen E.C."/>
        </authorList>
    </citation>
    <scope>NUCLEOTIDE SEQUENCE [LARGE SCALE GENOMIC DNA]</scope>
    <source>
        <strain evidence="1">QX1410_ONT</strain>
        <tissue evidence="1">Whole-organism</tissue>
    </source>
</reference>
<organism evidence="1 2">
    <name type="scientific">Caenorhabditis briggsae</name>
    <dbReference type="NCBI Taxonomy" id="6238"/>
    <lineage>
        <taxon>Eukaryota</taxon>
        <taxon>Metazoa</taxon>
        <taxon>Ecdysozoa</taxon>
        <taxon>Nematoda</taxon>
        <taxon>Chromadorea</taxon>
        <taxon>Rhabditida</taxon>
        <taxon>Rhabditina</taxon>
        <taxon>Rhabditomorpha</taxon>
        <taxon>Rhabditoidea</taxon>
        <taxon>Rhabditidae</taxon>
        <taxon>Peloderinae</taxon>
        <taxon>Caenorhabditis</taxon>
    </lineage>
</organism>
<evidence type="ECO:0008006" key="3">
    <source>
        <dbReference type="Google" id="ProtNLM"/>
    </source>
</evidence>